<evidence type="ECO:0000256" key="2">
    <source>
        <dbReference type="SAM" id="MobiDB-lite"/>
    </source>
</evidence>
<organism evidence="3 4">
    <name type="scientific">Meganyctiphanes norvegica</name>
    <name type="common">Northern krill</name>
    <name type="synonym">Thysanopoda norvegica</name>
    <dbReference type="NCBI Taxonomy" id="48144"/>
    <lineage>
        <taxon>Eukaryota</taxon>
        <taxon>Metazoa</taxon>
        <taxon>Ecdysozoa</taxon>
        <taxon>Arthropoda</taxon>
        <taxon>Crustacea</taxon>
        <taxon>Multicrustacea</taxon>
        <taxon>Malacostraca</taxon>
        <taxon>Eumalacostraca</taxon>
        <taxon>Eucarida</taxon>
        <taxon>Euphausiacea</taxon>
        <taxon>Euphausiidae</taxon>
        <taxon>Meganyctiphanes</taxon>
    </lineage>
</organism>
<feature type="region of interest" description="Disordered" evidence="2">
    <location>
        <begin position="473"/>
        <end position="514"/>
    </location>
</feature>
<gene>
    <name evidence="3" type="ORF">MNOR_LOCUS11575</name>
</gene>
<feature type="compositionally biased region" description="Low complexity" evidence="2">
    <location>
        <begin position="479"/>
        <end position="494"/>
    </location>
</feature>
<keyword evidence="1" id="KW-0175">Coiled coil</keyword>
<feature type="region of interest" description="Disordered" evidence="2">
    <location>
        <begin position="264"/>
        <end position="283"/>
    </location>
</feature>
<feature type="non-terminal residue" evidence="3">
    <location>
        <position position="514"/>
    </location>
</feature>
<dbReference type="AlphaFoldDB" id="A0AAV2QHH8"/>
<name>A0AAV2QHH8_MEGNR</name>
<accession>A0AAV2QHH8</accession>
<evidence type="ECO:0000313" key="3">
    <source>
        <dbReference type="EMBL" id="CAL4081535.1"/>
    </source>
</evidence>
<sequence>EVSTCTMDVMNQAVEGGNGSCSGSSESASMSAAMLASETFISRLSPIRLRSDNSDSESPRSDTLDNSSALKKNVINSFSKQFLDTMNGFDNELQDNNGNVREIGSTHFILNGENPTEEEKEVLDGEDFVEATELSFSKDSSYLKGGGSPVRSFKSSYAQSLADSYRRASLPVVVSAPKGEFYFKDDEFLSLSSTNLKRQSMAPSVPPTHSVFNQDKFLSLNTSSATGSPSLSSLQPLSLPTILDVVPLTSVASQENPNIIPVPVRNTTTTTKNHNNNNNNNNKLSTAIDRLMVDKDVFVPYENLLTAFEDQVNFSTQDWLNLPIYVTADGRKLVRVAEFLSELKHQEDGDSIEETVPTSLQNGRSPSTAEEEVLSGRVSQLCEVLAQRDDTIQRLEEDLLRMRMESQRLMVENRSIRSGLSQAAQPPGITQQAQQQIDLLNAQLDRAERSRHTYEAATRQLVDFLHTVNSTLTAQSHNGTPSVTTSSSNSSHTSSGGGPISASYLPHDLGDHLV</sequence>
<protein>
    <submittedName>
        <fullName evidence="3">Uncharacterized protein</fullName>
    </submittedName>
</protein>
<proteinExistence type="predicted"/>
<feature type="compositionally biased region" description="Low complexity" evidence="2">
    <location>
        <begin position="266"/>
        <end position="283"/>
    </location>
</feature>
<keyword evidence="4" id="KW-1185">Reference proteome</keyword>
<evidence type="ECO:0000313" key="4">
    <source>
        <dbReference type="Proteomes" id="UP001497623"/>
    </source>
</evidence>
<evidence type="ECO:0000256" key="1">
    <source>
        <dbReference type="SAM" id="Coils"/>
    </source>
</evidence>
<dbReference type="Proteomes" id="UP001497623">
    <property type="component" value="Unassembled WGS sequence"/>
</dbReference>
<feature type="coiled-coil region" evidence="1">
    <location>
        <begin position="385"/>
        <end position="457"/>
    </location>
</feature>
<feature type="non-terminal residue" evidence="3">
    <location>
        <position position="1"/>
    </location>
</feature>
<comment type="caution">
    <text evidence="3">The sequence shown here is derived from an EMBL/GenBank/DDBJ whole genome shotgun (WGS) entry which is preliminary data.</text>
</comment>
<feature type="compositionally biased region" description="Polar residues" evidence="2">
    <location>
        <begin position="356"/>
        <end position="368"/>
    </location>
</feature>
<feature type="region of interest" description="Disordered" evidence="2">
    <location>
        <begin position="347"/>
        <end position="368"/>
    </location>
</feature>
<dbReference type="EMBL" id="CAXKWB010006128">
    <property type="protein sequence ID" value="CAL4081535.1"/>
    <property type="molecule type" value="Genomic_DNA"/>
</dbReference>
<reference evidence="3 4" key="1">
    <citation type="submission" date="2024-05" db="EMBL/GenBank/DDBJ databases">
        <authorList>
            <person name="Wallberg A."/>
        </authorList>
    </citation>
    <scope>NUCLEOTIDE SEQUENCE [LARGE SCALE GENOMIC DNA]</scope>
</reference>